<dbReference type="InterPro" id="IPR001647">
    <property type="entry name" value="HTH_TetR"/>
</dbReference>
<sequence length="202" mass="21976">MRLSAAARRAQLIDVGRAVFAQRGFEGASLEEIADKAKVSRPILYEHFGGKEGLYAVIVDREMEYLVRRIAEAIGTGTPRERVEQAALAFLVYVKDHPDGFAILTKDSPVTVAGGGMQSLLNDVATRVGDVFAASFKNAGYDAKAAPIYAHALIGMVTFVGQWWVDEKKPSVEEVASHIAALAWMGLRHLPKKPSRIGTPKK</sequence>
<evidence type="ECO:0000259" key="3">
    <source>
        <dbReference type="PROSITE" id="PS50977"/>
    </source>
</evidence>
<gene>
    <name evidence="4" type="ORF">AKJ09_05755</name>
</gene>
<dbReference type="Gene3D" id="1.10.357.10">
    <property type="entry name" value="Tetracycline Repressor, domain 2"/>
    <property type="match status" value="1"/>
</dbReference>
<dbReference type="STRING" id="1391654.AKJ09_05755"/>
<keyword evidence="1 2" id="KW-0238">DNA-binding</keyword>
<dbReference type="PANTHER" id="PTHR30055:SF227">
    <property type="entry name" value="TRANSCRIPTIONAL REGULATORY PROTEIN (PROBABLY TETR-FAMILY)-RELATED"/>
    <property type="match status" value="1"/>
</dbReference>
<evidence type="ECO:0000256" key="1">
    <source>
        <dbReference type="ARBA" id="ARBA00023125"/>
    </source>
</evidence>
<dbReference type="InterPro" id="IPR050109">
    <property type="entry name" value="HTH-type_TetR-like_transc_reg"/>
</dbReference>
<dbReference type="EMBL" id="CP012333">
    <property type="protein sequence ID" value="AKU99091.1"/>
    <property type="molecule type" value="Genomic_DNA"/>
</dbReference>
<feature type="domain" description="HTH tetR-type" evidence="3">
    <location>
        <begin position="6"/>
        <end position="66"/>
    </location>
</feature>
<accession>A0A0K1Q0B5</accession>
<evidence type="ECO:0000313" key="5">
    <source>
        <dbReference type="Proteomes" id="UP000064967"/>
    </source>
</evidence>
<dbReference type="Proteomes" id="UP000064967">
    <property type="component" value="Chromosome"/>
</dbReference>
<name>A0A0K1Q0B5_9BACT</name>
<dbReference type="Pfam" id="PF19344">
    <property type="entry name" value="TetR_C_32"/>
    <property type="match status" value="1"/>
</dbReference>
<dbReference type="PANTHER" id="PTHR30055">
    <property type="entry name" value="HTH-TYPE TRANSCRIPTIONAL REGULATOR RUTR"/>
    <property type="match status" value="1"/>
</dbReference>
<dbReference type="InterPro" id="IPR023772">
    <property type="entry name" value="DNA-bd_HTH_TetR-type_CS"/>
</dbReference>
<organism evidence="4 5">
    <name type="scientific">Labilithrix luteola</name>
    <dbReference type="NCBI Taxonomy" id="1391654"/>
    <lineage>
        <taxon>Bacteria</taxon>
        <taxon>Pseudomonadati</taxon>
        <taxon>Myxococcota</taxon>
        <taxon>Polyangia</taxon>
        <taxon>Polyangiales</taxon>
        <taxon>Labilitrichaceae</taxon>
        <taxon>Labilithrix</taxon>
    </lineage>
</organism>
<dbReference type="InterPro" id="IPR045823">
    <property type="entry name" value="TetR_C_32"/>
</dbReference>
<dbReference type="AlphaFoldDB" id="A0A0K1Q0B5"/>
<dbReference type="SUPFAM" id="SSF46689">
    <property type="entry name" value="Homeodomain-like"/>
    <property type="match status" value="1"/>
</dbReference>
<dbReference type="RefSeq" id="WP_205633810.1">
    <property type="nucleotide sequence ID" value="NZ_CP012333.1"/>
</dbReference>
<dbReference type="GO" id="GO:0003700">
    <property type="term" value="F:DNA-binding transcription factor activity"/>
    <property type="evidence" value="ECO:0007669"/>
    <property type="project" value="TreeGrafter"/>
</dbReference>
<keyword evidence="5" id="KW-1185">Reference proteome</keyword>
<dbReference type="SUPFAM" id="SSF48498">
    <property type="entry name" value="Tetracyclin repressor-like, C-terminal domain"/>
    <property type="match status" value="1"/>
</dbReference>
<protein>
    <submittedName>
        <fullName evidence="4">Transcriptional regulator, TetR family</fullName>
    </submittedName>
</protein>
<dbReference type="PROSITE" id="PS50977">
    <property type="entry name" value="HTH_TETR_2"/>
    <property type="match status" value="1"/>
</dbReference>
<reference evidence="4 5" key="1">
    <citation type="submission" date="2015-08" db="EMBL/GenBank/DDBJ databases">
        <authorList>
            <person name="Babu N.S."/>
            <person name="Beckwith C.J."/>
            <person name="Beseler K.G."/>
            <person name="Brison A."/>
            <person name="Carone J.V."/>
            <person name="Caskin T.P."/>
            <person name="Diamond M."/>
            <person name="Durham M.E."/>
            <person name="Foxe J.M."/>
            <person name="Go M."/>
            <person name="Henderson B.A."/>
            <person name="Jones I.B."/>
            <person name="McGettigan J.A."/>
            <person name="Micheletti S.J."/>
            <person name="Nasrallah M.E."/>
            <person name="Ortiz D."/>
            <person name="Piller C.R."/>
            <person name="Privatt S.R."/>
            <person name="Schneider S.L."/>
            <person name="Sharp S."/>
            <person name="Smith T.C."/>
            <person name="Stanton J.D."/>
            <person name="Ullery H.E."/>
            <person name="Wilson R.J."/>
            <person name="Serrano M.G."/>
            <person name="Buck G."/>
            <person name="Lee V."/>
            <person name="Wang Y."/>
            <person name="Carvalho R."/>
            <person name="Voegtly L."/>
            <person name="Shi R."/>
            <person name="Duckworth R."/>
            <person name="Johnson A."/>
            <person name="Loviza R."/>
            <person name="Walstead R."/>
            <person name="Shah Z."/>
            <person name="Kiflezghi M."/>
            <person name="Wade K."/>
            <person name="Ball S.L."/>
            <person name="Bradley K.W."/>
            <person name="Asai D.J."/>
            <person name="Bowman C.A."/>
            <person name="Russell D.A."/>
            <person name="Pope W.H."/>
            <person name="Jacobs-Sera D."/>
            <person name="Hendrix R.W."/>
            <person name="Hatfull G.F."/>
        </authorList>
    </citation>
    <scope>NUCLEOTIDE SEQUENCE [LARGE SCALE GENOMIC DNA]</scope>
    <source>
        <strain evidence="4 5">DSM 27648</strain>
    </source>
</reference>
<dbReference type="GO" id="GO:0000976">
    <property type="term" value="F:transcription cis-regulatory region binding"/>
    <property type="evidence" value="ECO:0007669"/>
    <property type="project" value="TreeGrafter"/>
</dbReference>
<dbReference type="InterPro" id="IPR036271">
    <property type="entry name" value="Tet_transcr_reg_TetR-rel_C_sf"/>
</dbReference>
<dbReference type="Pfam" id="PF00440">
    <property type="entry name" value="TetR_N"/>
    <property type="match status" value="1"/>
</dbReference>
<proteinExistence type="predicted"/>
<dbReference type="PATRIC" id="fig|1391654.3.peg.5831"/>
<evidence type="ECO:0000313" key="4">
    <source>
        <dbReference type="EMBL" id="AKU99091.1"/>
    </source>
</evidence>
<evidence type="ECO:0000256" key="2">
    <source>
        <dbReference type="PROSITE-ProRule" id="PRU00335"/>
    </source>
</evidence>
<feature type="DNA-binding region" description="H-T-H motif" evidence="2">
    <location>
        <begin position="29"/>
        <end position="48"/>
    </location>
</feature>
<dbReference type="PRINTS" id="PR00455">
    <property type="entry name" value="HTHTETR"/>
</dbReference>
<dbReference type="PROSITE" id="PS01081">
    <property type="entry name" value="HTH_TETR_1"/>
    <property type="match status" value="1"/>
</dbReference>
<dbReference type="InterPro" id="IPR009057">
    <property type="entry name" value="Homeodomain-like_sf"/>
</dbReference>
<dbReference type="KEGG" id="llu:AKJ09_05755"/>